<evidence type="ECO:0000256" key="5">
    <source>
        <dbReference type="ARBA" id="ARBA00023163"/>
    </source>
</evidence>
<feature type="domain" description="HTH gntR-type" evidence="6">
    <location>
        <begin position="12"/>
        <end position="80"/>
    </location>
</feature>
<dbReference type="Pfam" id="PF00392">
    <property type="entry name" value="GntR"/>
    <property type="match status" value="1"/>
</dbReference>
<dbReference type="InterPro" id="IPR000524">
    <property type="entry name" value="Tscrpt_reg_HTH_GntR"/>
</dbReference>
<keyword evidence="8" id="KW-1185">Reference proteome</keyword>
<evidence type="ECO:0000256" key="4">
    <source>
        <dbReference type="ARBA" id="ARBA00023125"/>
    </source>
</evidence>
<reference evidence="7 8" key="1">
    <citation type="submission" date="2016-11" db="EMBL/GenBank/DDBJ databases">
        <authorList>
            <person name="Jaros S."/>
            <person name="Januszkiewicz K."/>
            <person name="Wedrychowicz H."/>
        </authorList>
    </citation>
    <scope>NUCLEOTIDE SEQUENCE [LARGE SCALE GENOMIC DNA]</scope>
    <source>
        <strain evidence="7 8">DSM 5091</strain>
    </source>
</reference>
<dbReference type="InterPro" id="IPR036388">
    <property type="entry name" value="WH-like_DNA-bd_sf"/>
</dbReference>
<dbReference type="Pfam" id="PF00155">
    <property type="entry name" value="Aminotran_1_2"/>
    <property type="match status" value="1"/>
</dbReference>
<evidence type="ECO:0000259" key="6">
    <source>
        <dbReference type="PROSITE" id="PS50949"/>
    </source>
</evidence>
<gene>
    <name evidence="7" type="ORF">SAMN02745165_02139</name>
</gene>
<keyword evidence="3" id="KW-0805">Transcription regulation</keyword>
<keyword evidence="4" id="KW-0238">DNA-binding</keyword>
<dbReference type="InterPro" id="IPR051446">
    <property type="entry name" value="HTH_trans_reg/aminotransferase"/>
</dbReference>
<dbReference type="RefSeq" id="WP_072908723.1">
    <property type="nucleotide sequence ID" value="NZ_FQZT01000007.1"/>
</dbReference>
<keyword evidence="2" id="KW-0663">Pyridoxal phosphate</keyword>
<dbReference type="GO" id="GO:0003700">
    <property type="term" value="F:DNA-binding transcription factor activity"/>
    <property type="evidence" value="ECO:0007669"/>
    <property type="project" value="InterPro"/>
</dbReference>
<dbReference type="PANTHER" id="PTHR46577">
    <property type="entry name" value="HTH-TYPE TRANSCRIPTIONAL REGULATORY PROTEIN GABR"/>
    <property type="match status" value="1"/>
</dbReference>
<dbReference type="Proteomes" id="UP000184171">
    <property type="component" value="Unassembled WGS sequence"/>
</dbReference>
<proteinExistence type="inferred from homology"/>
<evidence type="ECO:0000256" key="3">
    <source>
        <dbReference type="ARBA" id="ARBA00023015"/>
    </source>
</evidence>
<dbReference type="GO" id="GO:0003677">
    <property type="term" value="F:DNA binding"/>
    <property type="evidence" value="ECO:0007669"/>
    <property type="project" value="UniProtKB-KW"/>
</dbReference>
<dbReference type="InterPro" id="IPR015424">
    <property type="entry name" value="PyrdxlP-dep_Trfase"/>
</dbReference>
<protein>
    <submittedName>
        <fullName evidence="7">Transcriptional regulator, GntR family</fullName>
    </submittedName>
</protein>
<keyword evidence="5" id="KW-0804">Transcription</keyword>
<sequence>MLAQSEQQQSRQPLYEEVAGRISFLIKQGTLRPGDRVPSIRKLSKQMQVSINTVKEAYSQLEDRRLLEARPQSGYYVRARLPELPTEPVLDRPTLSPAEVSMDNIYQLVMRDLLDPKLLQLGIAVPNPELLPIEKLNRMLTRETRRFALQSVSYDLPPGNLRLRQQVAQRLLLSGCTLSPEQIVTTSGCVEAVVLALQVLCKPGDVVAIESPVYFNFLQLIEDLGLKALEIPASPRGGISLEALEFALDRNRGEVKACIVITNFNNPLGSLMSDENKLKLVQLLERHKVPLIEDDIYGDLSFSDKRPSVAKSFDKTGNVLLCSSISKTLAPGYRVGWIAAGRYQEKIERSKMLANVATPTPTQLAIAEFLANGGYEHHLRSIRRVYTRQTAQMADAIGRCFPAGTRVSQPQGGFLLWVEMPEPIDSLKLYEQSKQVGITIAPGQLFSVEGKYRNCVRLNAAFWDPCVEAAIETLGRLAKSQLQIS</sequence>
<organism evidence="7 8">
    <name type="scientific">Malonomonas rubra DSM 5091</name>
    <dbReference type="NCBI Taxonomy" id="1122189"/>
    <lineage>
        <taxon>Bacteria</taxon>
        <taxon>Pseudomonadati</taxon>
        <taxon>Thermodesulfobacteriota</taxon>
        <taxon>Desulfuromonadia</taxon>
        <taxon>Desulfuromonadales</taxon>
        <taxon>Geopsychrobacteraceae</taxon>
        <taxon>Malonomonas</taxon>
    </lineage>
</organism>
<dbReference type="Gene3D" id="1.10.10.10">
    <property type="entry name" value="Winged helix-like DNA-binding domain superfamily/Winged helix DNA-binding domain"/>
    <property type="match status" value="1"/>
</dbReference>
<dbReference type="InterPro" id="IPR036390">
    <property type="entry name" value="WH_DNA-bd_sf"/>
</dbReference>
<dbReference type="InterPro" id="IPR004839">
    <property type="entry name" value="Aminotransferase_I/II_large"/>
</dbReference>
<dbReference type="InterPro" id="IPR015422">
    <property type="entry name" value="PyrdxlP-dep_Trfase_small"/>
</dbReference>
<dbReference type="PANTHER" id="PTHR46577:SF2">
    <property type="entry name" value="TRANSCRIPTIONAL REGULATORY PROTEIN"/>
    <property type="match status" value="1"/>
</dbReference>
<dbReference type="OrthoDB" id="9804020at2"/>
<dbReference type="GO" id="GO:0030170">
    <property type="term" value="F:pyridoxal phosphate binding"/>
    <property type="evidence" value="ECO:0007669"/>
    <property type="project" value="InterPro"/>
</dbReference>
<dbReference type="InterPro" id="IPR015421">
    <property type="entry name" value="PyrdxlP-dep_Trfase_major"/>
</dbReference>
<dbReference type="SMART" id="SM00345">
    <property type="entry name" value="HTH_GNTR"/>
    <property type="match status" value="1"/>
</dbReference>
<dbReference type="Gene3D" id="3.90.1150.10">
    <property type="entry name" value="Aspartate Aminotransferase, domain 1"/>
    <property type="match status" value="1"/>
</dbReference>
<dbReference type="SUPFAM" id="SSF53383">
    <property type="entry name" value="PLP-dependent transferases"/>
    <property type="match status" value="1"/>
</dbReference>
<dbReference type="EMBL" id="FQZT01000007">
    <property type="protein sequence ID" value="SHJ34814.1"/>
    <property type="molecule type" value="Genomic_DNA"/>
</dbReference>
<comment type="similarity">
    <text evidence="1">In the C-terminal section; belongs to the class-I pyridoxal-phosphate-dependent aminotransferase family.</text>
</comment>
<evidence type="ECO:0000313" key="8">
    <source>
        <dbReference type="Proteomes" id="UP000184171"/>
    </source>
</evidence>
<evidence type="ECO:0000256" key="2">
    <source>
        <dbReference type="ARBA" id="ARBA00022898"/>
    </source>
</evidence>
<evidence type="ECO:0000313" key="7">
    <source>
        <dbReference type="EMBL" id="SHJ34814.1"/>
    </source>
</evidence>
<dbReference type="PROSITE" id="PS50949">
    <property type="entry name" value="HTH_GNTR"/>
    <property type="match status" value="1"/>
</dbReference>
<evidence type="ECO:0000256" key="1">
    <source>
        <dbReference type="ARBA" id="ARBA00005384"/>
    </source>
</evidence>
<accession>A0A1M6IK80</accession>
<dbReference type="CDD" id="cd07377">
    <property type="entry name" value="WHTH_GntR"/>
    <property type="match status" value="1"/>
</dbReference>
<name>A0A1M6IK80_MALRU</name>
<dbReference type="CDD" id="cd00609">
    <property type="entry name" value="AAT_like"/>
    <property type="match status" value="1"/>
</dbReference>
<dbReference type="SUPFAM" id="SSF46785">
    <property type="entry name" value="Winged helix' DNA-binding domain"/>
    <property type="match status" value="1"/>
</dbReference>
<dbReference type="STRING" id="1122189.SAMN02745165_02139"/>
<dbReference type="AlphaFoldDB" id="A0A1M6IK80"/>
<dbReference type="Gene3D" id="3.40.640.10">
    <property type="entry name" value="Type I PLP-dependent aspartate aminotransferase-like (Major domain)"/>
    <property type="match status" value="1"/>
</dbReference>